<dbReference type="PANTHER" id="PTHR30485">
    <property type="entry name" value="NI/FE-HYDROGENASE 1 B-TYPE CYTOCHROME SUBUNIT"/>
    <property type="match status" value="1"/>
</dbReference>
<reference evidence="9 10" key="1">
    <citation type="journal article" date="2016" name="Nat. Commun.">
        <title>Thousands of microbial genomes shed light on interconnected biogeochemical processes in an aquifer system.</title>
        <authorList>
            <person name="Anantharaman K."/>
            <person name="Brown C.T."/>
            <person name="Hug L.A."/>
            <person name="Sharon I."/>
            <person name="Castelle C.J."/>
            <person name="Probst A.J."/>
            <person name="Thomas B.C."/>
            <person name="Singh A."/>
            <person name="Wilkins M.J."/>
            <person name="Karaoz U."/>
            <person name="Brodie E.L."/>
            <person name="Williams K.H."/>
            <person name="Hubbard S.S."/>
            <person name="Banfield J.F."/>
        </authorList>
    </citation>
    <scope>NUCLEOTIDE SEQUENCE [LARGE SCALE GENOMIC DNA]</scope>
</reference>
<evidence type="ECO:0000256" key="4">
    <source>
        <dbReference type="ARBA" id="ARBA00022989"/>
    </source>
</evidence>
<evidence type="ECO:0000256" key="2">
    <source>
        <dbReference type="ARBA" id="ARBA00022475"/>
    </source>
</evidence>
<dbReference type="Proteomes" id="UP000178885">
    <property type="component" value="Unassembled WGS sequence"/>
</dbReference>
<gene>
    <name evidence="9" type="ORF">A2151_04665</name>
</gene>
<evidence type="ECO:0000313" key="10">
    <source>
        <dbReference type="Proteomes" id="UP000178885"/>
    </source>
</evidence>
<dbReference type="GO" id="GO:0009055">
    <property type="term" value="F:electron transfer activity"/>
    <property type="evidence" value="ECO:0007669"/>
    <property type="project" value="InterPro"/>
</dbReference>
<feature type="domain" description="Cytochrome b561 bacterial/Ni-hydrogenase" evidence="8">
    <location>
        <begin position="11"/>
        <end position="160"/>
    </location>
</feature>
<keyword evidence="4 7" id="KW-1133">Transmembrane helix</keyword>
<dbReference type="InterPro" id="IPR018588">
    <property type="entry name" value="Dihaem_cytochrome-c"/>
</dbReference>
<feature type="transmembrane region" description="Helical" evidence="7">
    <location>
        <begin position="170"/>
        <end position="192"/>
    </location>
</feature>
<dbReference type="InterPro" id="IPR011577">
    <property type="entry name" value="Cyt_b561_bac/Ni-Hgenase"/>
</dbReference>
<name>A0A1F6TPH2_9PROT</name>
<evidence type="ECO:0000256" key="3">
    <source>
        <dbReference type="ARBA" id="ARBA00022692"/>
    </source>
</evidence>
<comment type="subcellular location">
    <subcellularLocation>
        <location evidence="1">Cell membrane</location>
        <topology evidence="1">Multi-pass membrane protein</topology>
    </subcellularLocation>
</comment>
<dbReference type="GO" id="GO:0022904">
    <property type="term" value="P:respiratory electron transport chain"/>
    <property type="evidence" value="ECO:0007669"/>
    <property type="project" value="InterPro"/>
</dbReference>
<evidence type="ECO:0000256" key="7">
    <source>
        <dbReference type="SAM" id="Phobius"/>
    </source>
</evidence>
<feature type="region of interest" description="Disordered" evidence="6">
    <location>
        <begin position="334"/>
        <end position="357"/>
    </location>
</feature>
<dbReference type="GO" id="GO:0020037">
    <property type="term" value="F:heme binding"/>
    <property type="evidence" value="ECO:0007669"/>
    <property type="project" value="TreeGrafter"/>
</dbReference>
<dbReference type="InterPro" id="IPR051542">
    <property type="entry name" value="Hydrogenase_cytochrome"/>
</dbReference>
<feature type="transmembrane region" description="Helical" evidence="7">
    <location>
        <begin position="119"/>
        <end position="144"/>
    </location>
</feature>
<dbReference type="EMBL" id="MFSU01000068">
    <property type="protein sequence ID" value="OGI46995.1"/>
    <property type="molecule type" value="Genomic_DNA"/>
</dbReference>
<evidence type="ECO:0000256" key="6">
    <source>
        <dbReference type="SAM" id="MobiDB-lite"/>
    </source>
</evidence>
<dbReference type="Pfam" id="PF01292">
    <property type="entry name" value="Ni_hydr_CYTB"/>
    <property type="match status" value="1"/>
</dbReference>
<protein>
    <recommendedName>
        <fullName evidence="8">Cytochrome b561 bacterial/Ni-hydrogenase domain-containing protein</fullName>
    </recommendedName>
</protein>
<keyword evidence="3 7" id="KW-0812">Transmembrane</keyword>
<dbReference type="AlphaFoldDB" id="A0A1F6TPH2"/>
<dbReference type="GO" id="GO:0005886">
    <property type="term" value="C:plasma membrane"/>
    <property type="evidence" value="ECO:0007669"/>
    <property type="project" value="UniProtKB-SubCell"/>
</dbReference>
<dbReference type="Pfam" id="PF09626">
    <property type="entry name" value="DHC"/>
    <property type="match status" value="1"/>
</dbReference>
<dbReference type="Gene3D" id="1.20.950.20">
    <property type="entry name" value="Transmembrane di-heme cytochromes, Chain C"/>
    <property type="match status" value="1"/>
</dbReference>
<proteinExistence type="predicted"/>
<feature type="transmembrane region" description="Helical" evidence="7">
    <location>
        <begin position="76"/>
        <end position="99"/>
    </location>
</feature>
<evidence type="ECO:0000256" key="1">
    <source>
        <dbReference type="ARBA" id="ARBA00004651"/>
    </source>
</evidence>
<dbReference type="PANTHER" id="PTHR30485:SF2">
    <property type="entry name" value="BLL0597 PROTEIN"/>
    <property type="match status" value="1"/>
</dbReference>
<keyword evidence="5 7" id="KW-0472">Membrane</keyword>
<accession>A0A1F6TPH2</accession>
<feature type="transmembrane region" description="Helical" evidence="7">
    <location>
        <begin position="20"/>
        <end position="43"/>
    </location>
</feature>
<dbReference type="SUPFAM" id="SSF81342">
    <property type="entry name" value="Transmembrane di-heme cytochromes"/>
    <property type="match status" value="1"/>
</dbReference>
<evidence type="ECO:0000259" key="8">
    <source>
        <dbReference type="Pfam" id="PF01292"/>
    </source>
</evidence>
<dbReference type="STRING" id="1817760.A2151_04665"/>
<organism evidence="9 10">
    <name type="scientific">Candidatus Muproteobacteria bacterium RBG_16_65_34</name>
    <dbReference type="NCBI Taxonomy" id="1817760"/>
    <lineage>
        <taxon>Bacteria</taxon>
        <taxon>Pseudomonadati</taxon>
        <taxon>Pseudomonadota</taxon>
        <taxon>Candidatus Muproteobacteria</taxon>
    </lineage>
</organism>
<sequence>MFAVAWFTHEDDRYLDVHVFAGYVFFGLLLFRMLWGFVGGYYARFREFGYRWTNARDYLRATLRGPSRRYLGHNPAGSWVVFLMLGLGLAISFTGMFVLGAEERHGPFAGAFSFAHATLFHLLHEASAVGLLVVVAFHLTGVAYESWRHRENLAGAMVTGRKRGPGVDAVIFRGVGALLLAGVAVSAIVQFAGHVRATPEKPYLPFTGPTLPDSALWRAECGSCHLAFHPTLLPLRSWEALLAGQRDHFGDDLALDAATLAGLRDFYTPNAAESALTEAAWKTDRSIPPGETPLRITETEYWKRKHRDISQRTWERDPVRTKANCAACHLDAEQGTFEDAAMRPPGPQTDQSRPKTR</sequence>
<evidence type="ECO:0000313" key="9">
    <source>
        <dbReference type="EMBL" id="OGI46995.1"/>
    </source>
</evidence>
<keyword evidence="2" id="KW-1003">Cell membrane</keyword>
<evidence type="ECO:0000256" key="5">
    <source>
        <dbReference type="ARBA" id="ARBA00023136"/>
    </source>
</evidence>
<dbReference type="InterPro" id="IPR016174">
    <property type="entry name" value="Di-haem_cyt_TM"/>
</dbReference>
<comment type="caution">
    <text evidence="9">The sequence shown here is derived from an EMBL/GenBank/DDBJ whole genome shotgun (WGS) entry which is preliminary data.</text>
</comment>